<organism evidence="2 3">
    <name type="scientific">Rhizopogon vinicolor AM-OR11-026</name>
    <dbReference type="NCBI Taxonomy" id="1314800"/>
    <lineage>
        <taxon>Eukaryota</taxon>
        <taxon>Fungi</taxon>
        <taxon>Dikarya</taxon>
        <taxon>Basidiomycota</taxon>
        <taxon>Agaricomycotina</taxon>
        <taxon>Agaricomycetes</taxon>
        <taxon>Agaricomycetidae</taxon>
        <taxon>Boletales</taxon>
        <taxon>Suillineae</taxon>
        <taxon>Rhizopogonaceae</taxon>
        <taxon>Rhizopogon</taxon>
    </lineage>
</organism>
<feature type="region of interest" description="Disordered" evidence="1">
    <location>
        <begin position="78"/>
        <end position="98"/>
    </location>
</feature>
<accession>A0A1B7N2K2</accession>
<protein>
    <submittedName>
        <fullName evidence="2">Uncharacterized protein</fullName>
    </submittedName>
</protein>
<dbReference type="AlphaFoldDB" id="A0A1B7N2K2"/>
<name>A0A1B7N2K2_9AGAM</name>
<evidence type="ECO:0000313" key="3">
    <source>
        <dbReference type="Proteomes" id="UP000092154"/>
    </source>
</evidence>
<dbReference type="Proteomes" id="UP000092154">
    <property type="component" value="Unassembled WGS sequence"/>
</dbReference>
<sequence>MNGLSHCSVNISRAVGIHSRFCRRGQQGTAHARRISIILVHSYIVHSLASRHDLQGDERFPPHQKWKWSSLTLTMRRSQASVYPSRPGLGHPRRRQSQ</sequence>
<evidence type="ECO:0000256" key="1">
    <source>
        <dbReference type="SAM" id="MobiDB-lite"/>
    </source>
</evidence>
<evidence type="ECO:0000313" key="2">
    <source>
        <dbReference type="EMBL" id="OAX39090.1"/>
    </source>
</evidence>
<dbReference type="InParanoid" id="A0A1B7N2K2"/>
<reference evidence="2 3" key="1">
    <citation type="submission" date="2016-06" db="EMBL/GenBank/DDBJ databases">
        <title>Comparative genomics of the ectomycorrhizal sister species Rhizopogon vinicolor and Rhizopogon vesiculosus (Basidiomycota: Boletales) reveals a divergence of the mating type B locus.</title>
        <authorList>
            <consortium name="DOE Joint Genome Institute"/>
            <person name="Mujic A.B."/>
            <person name="Kuo A."/>
            <person name="Tritt A."/>
            <person name="Lipzen A."/>
            <person name="Chen C."/>
            <person name="Johnson J."/>
            <person name="Sharma A."/>
            <person name="Barry K."/>
            <person name="Grigoriev I.V."/>
            <person name="Spatafora J.W."/>
        </authorList>
    </citation>
    <scope>NUCLEOTIDE SEQUENCE [LARGE SCALE GENOMIC DNA]</scope>
    <source>
        <strain evidence="2 3">AM-OR11-026</strain>
    </source>
</reference>
<proteinExistence type="predicted"/>
<dbReference type="EMBL" id="KV448263">
    <property type="protein sequence ID" value="OAX39090.1"/>
    <property type="molecule type" value="Genomic_DNA"/>
</dbReference>
<keyword evidence="3" id="KW-1185">Reference proteome</keyword>
<gene>
    <name evidence="2" type="ORF">K503DRAFT_112465</name>
</gene>